<feature type="domain" description="CBS" evidence="11">
    <location>
        <begin position="272"/>
        <end position="329"/>
    </location>
</feature>
<dbReference type="CDD" id="cd04590">
    <property type="entry name" value="CBS_pair_CorC_HlyC_assoc"/>
    <property type="match status" value="1"/>
</dbReference>
<keyword evidence="3 9" id="KW-0812">Transmembrane</keyword>
<feature type="transmembrane region" description="Helical" evidence="10">
    <location>
        <begin position="123"/>
        <end position="145"/>
    </location>
</feature>
<comment type="subcellular location">
    <subcellularLocation>
        <location evidence="1">Membrane</location>
        <topology evidence="1">Multi-pass membrane protein</topology>
    </subcellularLocation>
</comment>
<dbReference type="Pfam" id="PF03471">
    <property type="entry name" value="CorC_HlyC"/>
    <property type="match status" value="1"/>
</dbReference>
<gene>
    <name evidence="13" type="ORF">EDD71_11271</name>
</gene>
<evidence type="ECO:0000313" key="13">
    <source>
        <dbReference type="EMBL" id="TDT57289.1"/>
    </source>
</evidence>
<evidence type="ECO:0000256" key="6">
    <source>
        <dbReference type="ARBA" id="ARBA00023122"/>
    </source>
</evidence>
<evidence type="ECO:0000256" key="4">
    <source>
        <dbReference type="ARBA" id="ARBA00022737"/>
    </source>
</evidence>
<dbReference type="SMART" id="SM01091">
    <property type="entry name" value="CorC_HlyC"/>
    <property type="match status" value="1"/>
</dbReference>
<dbReference type="InterPro" id="IPR002550">
    <property type="entry name" value="CNNM"/>
</dbReference>
<dbReference type="Gene3D" id="3.30.465.10">
    <property type="match status" value="1"/>
</dbReference>
<evidence type="ECO:0000256" key="5">
    <source>
        <dbReference type="ARBA" id="ARBA00022989"/>
    </source>
</evidence>
<evidence type="ECO:0000256" key="2">
    <source>
        <dbReference type="ARBA" id="ARBA00006337"/>
    </source>
</evidence>
<dbReference type="Pfam" id="PF00571">
    <property type="entry name" value="CBS"/>
    <property type="match status" value="2"/>
</dbReference>
<feature type="domain" description="CBS" evidence="11">
    <location>
        <begin position="208"/>
        <end position="267"/>
    </location>
</feature>
<proteinExistence type="inferred from homology"/>
<dbReference type="InterPro" id="IPR005170">
    <property type="entry name" value="Transptr-assoc_dom"/>
</dbReference>
<evidence type="ECO:0000256" key="7">
    <source>
        <dbReference type="ARBA" id="ARBA00023136"/>
    </source>
</evidence>
<dbReference type="RefSeq" id="WP_133628336.1">
    <property type="nucleotide sequence ID" value="NZ_SOAZ01000012.1"/>
</dbReference>
<organism evidence="13 14">
    <name type="scientific">Fonticella tunisiensis</name>
    <dbReference type="NCBI Taxonomy" id="1096341"/>
    <lineage>
        <taxon>Bacteria</taxon>
        <taxon>Bacillati</taxon>
        <taxon>Bacillota</taxon>
        <taxon>Clostridia</taxon>
        <taxon>Eubacteriales</taxon>
        <taxon>Clostridiaceae</taxon>
        <taxon>Fonticella</taxon>
    </lineage>
</organism>
<dbReference type="InterPro" id="IPR036318">
    <property type="entry name" value="FAD-bd_PCMH-like_sf"/>
</dbReference>
<feature type="domain" description="CNNM transmembrane" evidence="12">
    <location>
        <begin position="1"/>
        <end position="189"/>
    </location>
</feature>
<dbReference type="InterPro" id="IPR000644">
    <property type="entry name" value="CBS_dom"/>
</dbReference>
<keyword evidence="14" id="KW-1185">Reference proteome</keyword>
<comment type="similarity">
    <text evidence="2">Belongs to the UPF0053 family.</text>
</comment>
<evidence type="ECO:0000259" key="11">
    <source>
        <dbReference type="PROSITE" id="PS51371"/>
    </source>
</evidence>
<dbReference type="PROSITE" id="PS51371">
    <property type="entry name" value="CBS"/>
    <property type="match status" value="2"/>
</dbReference>
<dbReference type="OrthoDB" id="9798188at2"/>
<protein>
    <submittedName>
        <fullName evidence="13">Putative hemolysin</fullName>
    </submittedName>
</protein>
<feature type="transmembrane region" description="Helical" evidence="10">
    <location>
        <begin position="6"/>
        <end position="30"/>
    </location>
</feature>
<sequence>MDPSGIWQLLILFILLILSAFFSSSETALMSLSKIRLRQMIEEKVKGAERVYKLIGNSGKLFEAVLISRNIVNIAASAIATSIAIRLTGDKGVGIATGVMTVLILIFGEITPKSFAAQNSEKISLKVAGIMLLIVRLLNPVVIAFTHVNNFLIKILGGNPAGEQSFIIEEEFKAIVEESHEEGLTKTGEREMIYNVFKFGDLYVRDVMVPRTDIVAVEVEWSYERIMEVIKSEQFSCIPVYKETIDDIVGILHVKDLVFFNSGKEDFNINKFIREPYYTYEFKKITELFEEMKRNKAHMSIVLDEYGGVVGIATMEDLIEEIVGEIQDEYDDESDEIDIIKEDEYVINGNVKLDIVNDMIGTDIESEKFDSIGGFIIGQLGRLPKPGETIEFKNIKFVVEGVQKNRIKKVRVYT</sequence>
<evidence type="ECO:0000313" key="14">
    <source>
        <dbReference type="Proteomes" id="UP000295325"/>
    </source>
</evidence>
<dbReference type="SUPFAM" id="SSF56176">
    <property type="entry name" value="FAD-binding/transporter-associated domain-like"/>
    <property type="match status" value="1"/>
</dbReference>
<dbReference type="FunFam" id="3.10.580.10:FF:000002">
    <property type="entry name" value="Magnesium/cobalt efflux protein CorC"/>
    <property type="match status" value="1"/>
</dbReference>
<keyword evidence="7 9" id="KW-0472">Membrane</keyword>
<name>A0A4R7KPV9_9CLOT</name>
<feature type="transmembrane region" description="Helical" evidence="10">
    <location>
        <begin position="70"/>
        <end position="87"/>
    </location>
</feature>
<dbReference type="Pfam" id="PF01595">
    <property type="entry name" value="CNNM"/>
    <property type="match status" value="1"/>
</dbReference>
<keyword evidence="4" id="KW-0677">Repeat</keyword>
<dbReference type="PROSITE" id="PS51846">
    <property type="entry name" value="CNNM"/>
    <property type="match status" value="1"/>
</dbReference>
<dbReference type="GO" id="GO:0050660">
    <property type="term" value="F:flavin adenine dinucleotide binding"/>
    <property type="evidence" value="ECO:0007669"/>
    <property type="project" value="InterPro"/>
</dbReference>
<dbReference type="PANTHER" id="PTHR22777:SF17">
    <property type="entry name" value="UPF0053 PROTEIN SLL0260"/>
    <property type="match status" value="1"/>
</dbReference>
<reference evidence="13 14" key="1">
    <citation type="submission" date="2019-03" db="EMBL/GenBank/DDBJ databases">
        <title>Genomic Encyclopedia of Type Strains, Phase IV (KMG-IV): sequencing the most valuable type-strain genomes for metagenomic binning, comparative biology and taxonomic classification.</title>
        <authorList>
            <person name="Goeker M."/>
        </authorList>
    </citation>
    <scope>NUCLEOTIDE SEQUENCE [LARGE SCALE GENOMIC DNA]</scope>
    <source>
        <strain evidence="13 14">DSM 24455</strain>
    </source>
</reference>
<dbReference type="AlphaFoldDB" id="A0A4R7KPV9"/>
<dbReference type="InterPro" id="IPR016169">
    <property type="entry name" value="FAD-bd_PCMH_sub2"/>
</dbReference>
<dbReference type="InterPro" id="IPR044751">
    <property type="entry name" value="Ion_transp-like_CBS"/>
</dbReference>
<dbReference type="Gene3D" id="3.10.580.10">
    <property type="entry name" value="CBS-domain"/>
    <property type="match status" value="1"/>
</dbReference>
<keyword evidence="5 9" id="KW-1133">Transmembrane helix</keyword>
<comment type="caution">
    <text evidence="13">The sequence shown here is derived from an EMBL/GenBank/DDBJ whole genome shotgun (WGS) entry which is preliminary data.</text>
</comment>
<evidence type="ECO:0000256" key="1">
    <source>
        <dbReference type="ARBA" id="ARBA00004141"/>
    </source>
</evidence>
<dbReference type="GO" id="GO:0005886">
    <property type="term" value="C:plasma membrane"/>
    <property type="evidence" value="ECO:0007669"/>
    <property type="project" value="TreeGrafter"/>
</dbReference>
<evidence type="ECO:0000256" key="10">
    <source>
        <dbReference type="SAM" id="Phobius"/>
    </source>
</evidence>
<dbReference type="SUPFAM" id="SSF54631">
    <property type="entry name" value="CBS-domain pair"/>
    <property type="match status" value="1"/>
</dbReference>
<evidence type="ECO:0000256" key="9">
    <source>
        <dbReference type="PROSITE-ProRule" id="PRU01193"/>
    </source>
</evidence>
<evidence type="ECO:0000259" key="12">
    <source>
        <dbReference type="PROSITE" id="PS51846"/>
    </source>
</evidence>
<dbReference type="Proteomes" id="UP000295325">
    <property type="component" value="Unassembled WGS sequence"/>
</dbReference>
<keyword evidence="6 8" id="KW-0129">CBS domain</keyword>
<dbReference type="EMBL" id="SOAZ01000012">
    <property type="protein sequence ID" value="TDT57289.1"/>
    <property type="molecule type" value="Genomic_DNA"/>
</dbReference>
<accession>A0A4R7KPV9</accession>
<dbReference type="InterPro" id="IPR046342">
    <property type="entry name" value="CBS_dom_sf"/>
</dbReference>
<evidence type="ECO:0000256" key="3">
    <source>
        <dbReference type="ARBA" id="ARBA00022692"/>
    </source>
</evidence>
<dbReference type="PANTHER" id="PTHR22777">
    <property type="entry name" value="HEMOLYSIN-RELATED"/>
    <property type="match status" value="1"/>
</dbReference>
<evidence type="ECO:0000256" key="8">
    <source>
        <dbReference type="PROSITE-ProRule" id="PRU00703"/>
    </source>
</evidence>
<feature type="transmembrane region" description="Helical" evidence="10">
    <location>
        <begin position="93"/>
        <end position="111"/>
    </location>
</feature>